<keyword evidence="3" id="KW-1185">Reference proteome</keyword>
<accession>A0A9X2LQS1</accession>
<sequence length="68" mass="7079">MHSSTSPLLKMPPTGLPSCGMAPKKPRRSFGTDSIVASAAPAYSPPRPMPCNTRRNSRMTGAAAPIVA</sequence>
<dbReference type="EMBL" id="JANIIC010000003">
    <property type="protein sequence ID" value="MCQ8828078.1"/>
    <property type="molecule type" value="Genomic_DNA"/>
</dbReference>
<protein>
    <submittedName>
        <fullName evidence="2">Uncharacterized protein</fullName>
    </submittedName>
</protein>
<evidence type="ECO:0000313" key="2">
    <source>
        <dbReference type="EMBL" id="MCQ8828078.1"/>
    </source>
</evidence>
<proteinExistence type="predicted"/>
<organism evidence="2 3">
    <name type="scientific">Streptomyces malaysiensis subsp. samsunensis</name>
    <dbReference type="NCBI Taxonomy" id="459658"/>
    <lineage>
        <taxon>Bacteria</taxon>
        <taxon>Bacillati</taxon>
        <taxon>Actinomycetota</taxon>
        <taxon>Actinomycetes</taxon>
        <taxon>Kitasatosporales</taxon>
        <taxon>Streptomycetaceae</taxon>
        <taxon>Streptomyces</taxon>
        <taxon>Streptomyces violaceusniger group</taxon>
    </lineage>
</organism>
<name>A0A9X2LQS1_STRMQ</name>
<dbReference type="Proteomes" id="UP001142400">
    <property type="component" value="Unassembled WGS sequence"/>
</dbReference>
<dbReference type="AlphaFoldDB" id="A0A9X2LQS1"/>
<comment type="caution">
    <text evidence="2">The sequence shown here is derived from an EMBL/GenBank/DDBJ whole genome shotgun (WGS) entry which is preliminary data.</text>
</comment>
<feature type="region of interest" description="Disordered" evidence="1">
    <location>
        <begin position="1"/>
        <end position="68"/>
    </location>
</feature>
<gene>
    <name evidence="2" type="ORF">NQU54_02975</name>
</gene>
<reference evidence="2" key="1">
    <citation type="submission" date="2022-06" db="EMBL/GenBank/DDBJ databases">
        <title>WGS of actinobacteria.</title>
        <authorList>
            <person name="Thawai C."/>
        </authorList>
    </citation>
    <scope>NUCLEOTIDE SEQUENCE</scope>
    <source>
        <strain evidence="2">DSM 42010</strain>
    </source>
</reference>
<evidence type="ECO:0000313" key="3">
    <source>
        <dbReference type="Proteomes" id="UP001142400"/>
    </source>
</evidence>
<evidence type="ECO:0000256" key="1">
    <source>
        <dbReference type="SAM" id="MobiDB-lite"/>
    </source>
</evidence>